<proteinExistence type="predicted"/>
<protein>
    <submittedName>
        <fullName evidence="1">Uncharacterized protein</fullName>
    </submittedName>
</protein>
<feature type="non-terminal residue" evidence="1">
    <location>
        <position position="46"/>
    </location>
</feature>
<dbReference type="Proteomes" id="UP000265520">
    <property type="component" value="Unassembled WGS sequence"/>
</dbReference>
<comment type="caution">
    <text evidence="1">The sequence shown here is derived from an EMBL/GenBank/DDBJ whole genome shotgun (WGS) entry which is preliminary data.</text>
</comment>
<evidence type="ECO:0000313" key="1">
    <source>
        <dbReference type="EMBL" id="MCI87104.1"/>
    </source>
</evidence>
<name>A0A392VFG5_9FABA</name>
<sequence length="46" mass="4879">MGIGGIGLMIGMVIMKRRGIVVVTMIEEGMGRGGTGMVIMRRKGID</sequence>
<dbReference type="EMBL" id="LXQA011157720">
    <property type="protein sequence ID" value="MCI87104.1"/>
    <property type="molecule type" value="Genomic_DNA"/>
</dbReference>
<keyword evidence="2" id="KW-1185">Reference proteome</keyword>
<dbReference type="AlphaFoldDB" id="A0A392VFG5"/>
<evidence type="ECO:0000313" key="2">
    <source>
        <dbReference type="Proteomes" id="UP000265520"/>
    </source>
</evidence>
<accession>A0A392VFG5</accession>
<reference evidence="1 2" key="1">
    <citation type="journal article" date="2018" name="Front. Plant Sci.">
        <title>Red Clover (Trifolium pratense) and Zigzag Clover (T. medium) - A Picture of Genomic Similarities and Differences.</title>
        <authorList>
            <person name="Dluhosova J."/>
            <person name="Istvanek J."/>
            <person name="Nedelnik J."/>
            <person name="Repkova J."/>
        </authorList>
    </citation>
    <scope>NUCLEOTIDE SEQUENCE [LARGE SCALE GENOMIC DNA]</scope>
    <source>
        <strain evidence="2">cv. 10/8</strain>
        <tissue evidence="1">Leaf</tissue>
    </source>
</reference>
<organism evidence="1 2">
    <name type="scientific">Trifolium medium</name>
    <dbReference type="NCBI Taxonomy" id="97028"/>
    <lineage>
        <taxon>Eukaryota</taxon>
        <taxon>Viridiplantae</taxon>
        <taxon>Streptophyta</taxon>
        <taxon>Embryophyta</taxon>
        <taxon>Tracheophyta</taxon>
        <taxon>Spermatophyta</taxon>
        <taxon>Magnoliopsida</taxon>
        <taxon>eudicotyledons</taxon>
        <taxon>Gunneridae</taxon>
        <taxon>Pentapetalae</taxon>
        <taxon>rosids</taxon>
        <taxon>fabids</taxon>
        <taxon>Fabales</taxon>
        <taxon>Fabaceae</taxon>
        <taxon>Papilionoideae</taxon>
        <taxon>50 kb inversion clade</taxon>
        <taxon>NPAAA clade</taxon>
        <taxon>Hologalegina</taxon>
        <taxon>IRL clade</taxon>
        <taxon>Trifolieae</taxon>
        <taxon>Trifolium</taxon>
    </lineage>
</organism>